<dbReference type="PANTHER" id="PTHR47723:SF19">
    <property type="entry name" value="POLYNUCLEOTIDYL TRANSFERASE, RIBONUCLEASE H-LIKE SUPERFAMILY PROTEIN"/>
    <property type="match status" value="1"/>
</dbReference>
<comment type="caution">
    <text evidence="2">The sequence shown here is derived from an EMBL/GenBank/DDBJ whole genome shotgun (WGS) entry which is preliminary data.</text>
</comment>
<protein>
    <recommendedName>
        <fullName evidence="1">RNase H type-1 domain-containing protein</fullName>
    </recommendedName>
</protein>
<name>A0A835GYT6_9MAGN</name>
<dbReference type="InterPro" id="IPR036397">
    <property type="entry name" value="RNaseH_sf"/>
</dbReference>
<dbReference type="GO" id="GO:0003676">
    <property type="term" value="F:nucleic acid binding"/>
    <property type="evidence" value="ECO:0007669"/>
    <property type="project" value="InterPro"/>
</dbReference>
<dbReference type="AlphaFoldDB" id="A0A835GYT6"/>
<dbReference type="Gene3D" id="3.30.420.10">
    <property type="entry name" value="Ribonuclease H-like superfamily/Ribonuclease H"/>
    <property type="match status" value="1"/>
</dbReference>
<accession>A0A835GYT6</accession>
<dbReference type="Pfam" id="PF13456">
    <property type="entry name" value="RVT_3"/>
    <property type="match status" value="1"/>
</dbReference>
<gene>
    <name evidence="2" type="ORF">IFM89_009402</name>
</gene>
<dbReference type="InterPro" id="IPR002156">
    <property type="entry name" value="RNaseH_domain"/>
</dbReference>
<dbReference type="EMBL" id="JADFTS010000009">
    <property type="protein sequence ID" value="KAF9588387.1"/>
    <property type="molecule type" value="Genomic_DNA"/>
</dbReference>
<organism evidence="2 3">
    <name type="scientific">Coptis chinensis</name>
    <dbReference type="NCBI Taxonomy" id="261450"/>
    <lineage>
        <taxon>Eukaryota</taxon>
        <taxon>Viridiplantae</taxon>
        <taxon>Streptophyta</taxon>
        <taxon>Embryophyta</taxon>
        <taxon>Tracheophyta</taxon>
        <taxon>Spermatophyta</taxon>
        <taxon>Magnoliopsida</taxon>
        <taxon>Ranunculales</taxon>
        <taxon>Ranunculaceae</taxon>
        <taxon>Coptidoideae</taxon>
        <taxon>Coptis</taxon>
    </lineage>
</organism>
<dbReference type="PANTHER" id="PTHR47723">
    <property type="entry name" value="OS05G0353850 PROTEIN"/>
    <property type="match status" value="1"/>
</dbReference>
<feature type="domain" description="RNase H type-1" evidence="1">
    <location>
        <begin position="41"/>
        <end position="145"/>
    </location>
</feature>
<dbReference type="SUPFAM" id="SSF53098">
    <property type="entry name" value="Ribonuclease H-like"/>
    <property type="match status" value="1"/>
</dbReference>
<dbReference type="CDD" id="cd06222">
    <property type="entry name" value="RNase_H_like"/>
    <property type="match status" value="1"/>
</dbReference>
<evidence type="ECO:0000259" key="1">
    <source>
        <dbReference type="Pfam" id="PF13456"/>
    </source>
</evidence>
<evidence type="ECO:0000313" key="2">
    <source>
        <dbReference type="EMBL" id="KAF9588387.1"/>
    </source>
</evidence>
<keyword evidence="3" id="KW-1185">Reference proteome</keyword>
<proteinExistence type="predicted"/>
<evidence type="ECO:0000313" key="3">
    <source>
        <dbReference type="Proteomes" id="UP000631114"/>
    </source>
</evidence>
<dbReference type="Proteomes" id="UP000631114">
    <property type="component" value="Unassembled WGS sequence"/>
</dbReference>
<dbReference type="OrthoDB" id="1733298at2759"/>
<dbReference type="GO" id="GO:0004523">
    <property type="term" value="F:RNA-DNA hybrid ribonuclease activity"/>
    <property type="evidence" value="ECO:0007669"/>
    <property type="project" value="InterPro"/>
</dbReference>
<sequence length="207" mass="23703">MFKAFNLIDDMIKIKNDVLIKKPTPSSFETQIAWTPPCQHWVKRNTDGSALGAPGPAVADVMVAEFSAVRIRLKAALCLNFCKIIIETDSKYVHQVISERETRVSKAIKSLVHDIRDMLTMIDEYMILWNYREVNFVADAFAKWATNLAANQQWWANPIIHRDDVNANMFISLPSLCSAWWMRPPQFVVNSLNRDMQGVSTSRIVMK</sequence>
<dbReference type="InterPro" id="IPR012337">
    <property type="entry name" value="RNaseH-like_sf"/>
</dbReference>
<dbReference type="InterPro" id="IPR053151">
    <property type="entry name" value="RNase_H-like"/>
</dbReference>
<reference evidence="2 3" key="1">
    <citation type="submission" date="2020-10" db="EMBL/GenBank/DDBJ databases">
        <title>The Coptis chinensis genome and diversification of protoberbering-type alkaloids.</title>
        <authorList>
            <person name="Wang B."/>
            <person name="Shu S."/>
            <person name="Song C."/>
            <person name="Liu Y."/>
        </authorList>
    </citation>
    <scope>NUCLEOTIDE SEQUENCE [LARGE SCALE GENOMIC DNA]</scope>
    <source>
        <strain evidence="2">HL-2020</strain>
        <tissue evidence="2">Leaf</tissue>
    </source>
</reference>
<dbReference type="InterPro" id="IPR044730">
    <property type="entry name" value="RNase_H-like_dom_plant"/>
</dbReference>